<dbReference type="EMBL" id="HF935234">
    <property type="protein sequence ID" value="CCX05104.1"/>
    <property type="molecule type" value="Genomic_DNA"/>
</dbReference>
<gene>
    <name evidence="2" type="ORF">PCON_04691</name>
</gene>
<dbReference type="AlphaFoldDB" id="U4KZI4"/>
<accession>U4KZI4</accession>
<reference evidence="2 3" key="1">
    <citation type="journal article" date="2013" name="PLoS Genet.">
        <title>The genome and development-dependent transcriptomes of Pyronema confluens: a window into fungal evolution.</title>
        <authorList>
            <person name="Traeger S."/>
            <person name="Altegoer F."/>
            <person name="Freitag M."/>
            <person name="Gabaldon T."/>
            <person name="Kempken F."/>
            <person name="Kumar A."/>
            <person name="Marcet-Houben M."/>
            <person name="Poggeler S."/>
            <person name="Stajich J.E."/>
            <person name="Nowrousian M."/>
        </authorList>
    </citation>
    <scope>NUCLEOTIDE SEQUENCE [LARGE SCALE GENOMIC DNA]</scope>
    <source>
        <strain evidence="3">CBS 100304</strain>
        <tissue evidence="2">Vegetative mycelium</tissue>
    </source>
</reference>
<evidence type="ECO:0000256" key="1">
    <source>
        <dbReference type="SAM" id="MobiDB-lite"/>
    </source>
</evidence>
<keyword evidence="3" id="KW-1185">Reference proteome</keyword>
<dbReference type="Proteomes" id="UP000018144">
    <property type="component" value="Unassembled WGS sequence"/>
</dbReference>
<name>U4KZI4_PYROM</name>
<proteinExistence type="predicted"/>
<protein>
    <submittedName>
        <fullName evidence="2">Uncharacterized protein</fullName>
    </submittedName>
</protein>
<feature type="region of interest" description="Disordered" evidence="1">
    <location>
        <begin position="33"/>
        <end position="55"/>
    </location>
</feature>
<sequence length="55" mass="6235">MQTLFLNRSIYLPNYRLACLLYPSAFVFHPFSFPSSLSSPSTTTSIERTSSITSR</sequence>
<organism evidence="2 3">
    <name type="scientific">Pyronema omphalodes (strain CBS 100304)</name>
    <name type="common">Pyronema confluens</name>
    <dbReference type="NCBI Taxonomy" id="1076935"/>
    <lineage>
        <taxon>Eukaryota</taxon>
        <taxon>Fungi</taxon>
        <taxon>Dikarya</taxon>
        <taxon>Ascomycota</taxon>
        <taxon>Pezizomycotina</taxon>
        <taxon>Pezizomycetes</taxon>
        <taxon>Pezizales</taxon>
        <taxon>Pyronemataceae</taxon>
        <taxon>Pyronema</taxon>
    </lineage>
</organism>
<evidence type="ECO:0000313" key="3">
    <source>
        <dbReference type="Proteomes" id="UP000018144"/>
    </source>
</evidence>
<evidence type="ECO:0000313" key="2">
    <source>
        <dbReference type="EMBL" id="CCX05104.1"/>
    </source>
</evidence>